<dbReference type="InterPro" id="IPR006001">
    <property type="entry name" value="Therm_gnt_kin"/>
</dbReference>
<keyword evidence="5 8" id="KW-0418">Kinase</keyword>
<evidence type="ECO:0000256" key="3">
    <source>
        <dbReference type="ARBA" id="ARBA00022679"/>
    </source>
</evidence>
<dbReference type="Pfam" id="PF13671">
    <property type="entry name" value="AAA_33"/>
    <property type="match status" value="1"/>
</dbReference>
<evidence type="ECO:0000256" key="5">
    <source>
        <dbReference type="ARBA" id="ARBA00022777"/>
    </source>
</evidence>
<dbReference type="PANTHER" id="PTHR43442">
    <property type="entry name" value="GLUCONOKINASE-RELATED"/>
    <property type="match status" value="1"/>
</dbReference>
<dbReference type="GO" id="GO:0046316">
    <property type="term" value="F:gluconokinase activity"/>
    <property type="evidence" value="ECO:0007669"/>
    <property type="project" value="UniProtKB-EC"/>
</dbReference>
<organism evidence="9 10">
    <name type="scientific">Opisthorchis felineus</name>
    <dbReference type="NCBI Taxonomy" id="147828"/>
    <lineage>
        <taxon>Eukaryota</taxon>
        <taxon>Metazoa</taxon>
        <taxon>Spiralia</taxon>
        <taxon>Lophotrochozoa</taxon>
        <taxon>Platyhelminthes</taxon>
        <taxon>Trematoda</taxon>
        <taxon>Digenea</taxon>
        <taxon>Opisthorchiida</taxon>
        <taxon>Opisthorchiata</taxon>
        <taxon>Opisthorchiidae</taxon>
        <taxon>Opisthorchis</taxon>
    </lineage>
</organism>
<dbReference type="GO" id="GO:0005975">
    <property type="term" value="P:carbohydrate metabolic process"/>
    <property type="evidence" value="ECO:0007669"/>
    <property type="project" value="InterPro"/>
</dbReference>
<dbReference type="UniPathway" id="UPA00792"/>
<evidence type="ECO:0000256" key="8">
    <source>
        <dbReference type="RuleBase" id="RU363066"/>
    </source>
</evidence>
<dbReference type="Gene3D" id="3.40.50.300">
    <property type="entry name" value="P-loop containing nucleotide triphosphate hydrolases"/>
    <property type="match status" value="1"/>
</dbReference>
<evidence type="ECO:0000256" key="1">
    <source>
        <dbReference type="ARBA" id="ARBA00004875"/>
    </source>
</evidence>
<evidence type="ECO:0000256" key="4">
    <source>
        <dbReference type="ARBA" id="ARBA00022741"/>
    </source>
</evidence>
<dbReference type="GO" id="GO:0005737">
    <property type="term" value="C:cytoplasm"/>
    <property type="evidence" value="ECO:0007669"/>
    <property type="project" value="TreeGrafter"/>
</dbReference>
<evidence type="ECO:0000313" key="10">
    <source>
        <dbReference type="Proteomes" id="UP000308267"/>
    </source>
</evidence>
<comment type="pathway">
    <text evidence="1 8">Carbohydrate acid metabolism; D-gluconate degradation.</text>
</comment>
<reference evidence="9 10" key="1">
    <citation type="journal article" date="2019" name="BMC Genomics">
        <title>New insights from Opisthorchis felineus genome: update on genomics of the epidemiologically important liver flukes.</title>
        <authorList>
            <person name="Ershov N.I."/>
            <person name="Mordvinov V.A."/>
            <person name="Prokhortchouk E.B."/>
            <person name="Pakharukova M.Y."/>
            <person name="Gunbin K.V."/>
            <person name="Ustyantsev K."/>
            <person name="Genaev M.A."/>
            <person name="Blinov A.G."/>
            <person name="Mazur A."/>
            <person name="Boulygina E."/>
            <person name="Tsygankova S."/>
            <person name="Khrameeva E."/>
            <person name="Chekanov N."/>
            <person name="Fan G."/>
            <person name="Xiao A."/>
            <person name="Zhang H."/>
            <person name="Xu X."/>
            <person name="Yang H."/>
            <person name="Solovyev V."/>
            <person name="Lee S.M."/>
            <person name="Liu X."/>
            <person name="Afonnikov D.A."/>
            <person name="Skryabin K.G."/>
        </authorList>
    </citation>
    <scope>NUCLEOTIDE SEQUENCE [LARGE SCALE GENOMIC DNA]</scope>
    <source>
        <strain evidence="9">AK-0245</strain>
        <tissue evidence="9">Whole organism</tissue>
    </source>
</reference>
<dbReference type="EMBL" id="SJOL01009160">
    <property type="protein sequence ID" value="TGZ58724.1"/>
    <property type="molecule type" value="Genomic_DNA"/>
</dbReference>
<accession>A0A4V3SD04</accession>
<dbReference type="FunFam" id="3.40.50.300:FF:000522">
    <property type="entry name" value="Gluconokinase"/>
    <property type="match status" value="1"/>
</dbReference>
<dbReference type="AlphaFoldDB" id="A0A4V3SD04"/>
<evidence type="ECO:0000313" key="9">
    <source>
        <dbReference type="EMBL" id="TGZ58724.1"/>
    </source>
</evidence>
<dbReference type="EC" id="2.7.1.12" evidence="8"/>
<dbReference type="GO" id="GO:0005524">
    <property type="term" value="F:ATP binding"/>
    <property type="evidence" value="ECO:0007669"/>
    <property type="project" value="UniProtKB-KW"/>
</dbReference>
<dbReference type="PANTHER" id="PTHR43442:SF3">
    <property type="entry name" value="GLUCONOKINASE-RELATED"/>
    <property type="match status" value="1"/>
</dbReference>
<dbReference type="SUPFAM" id="SSF52540">
    <property type="entry name" value="P-loop containing nucleoside triphosphate hydrolases"/>
    <property type="match status" value="1"/>
</dbReference>
<name>A0A4V3SD04_OPIFE</name>
<sequence length="169" mass="18863">MIIALIGPCGCGKTTVGLALARKLGWNFIDADDYHSEENRNKMAKSIPLDDNDRMPWLISLHKRMSGGANSVLACSALRRAYRQVLIHGADPTGDHEHDILFVLLSADENILEQRLRHRKGHFMPVTLISSQLATLEPPDNSEKNMVLDATESCETLVEKILNKIDSFK</sequence>
<dbReference type="NCBIfam" id="TIGR01313">
    <property type="entry name" value="therm_gnt_kin"/>
    <property type="match status" value="1"/>
</dbReference>
<dbReference type="OrthoDB" id="275177at2759"/>
<comment type="catalytic activity">
    <reaction evidence="7 8">
        <text>D-gluconate + ATP = 6-phospho-D-gluconate + ADP + H(+)</text>
        <dbReference type="Rhea" id="RHEA:19433"/>
        <dbReference type="ChEBI" id="CHEBI:15378"/>
        <dbReference type="ChEBI" id="CHEBI:18391"/>
        <dbReference type="ChEBI" id="CHEBI:30616"/>
        <dbReference type="ChEBI" id="CHEBI:58759"/>
        <dbReference type="ChEBI" id="CHEBI:456216"/>
        <dbReference type="EC" id="2.7.1.12"/>
    </reaction>
</comment>
<keyword evidence="4 8" id="KW-0547">Nucleotide-binding</keyword>
<gene>
    <name evidence="9" type="ORF">CRM22_009475</name>
</gene>
<evidence type="ECO:0000256" key="6">
    <source>
        <dbReference type="ARBA" id="ARBA00022840"/>
    </source>
</evidence>
<protein>
    <recommendedName>
        <fullName evidence="8">Gluconokinase</fullName>
        <ecNumber evidence="8">2.7.1.12</ecNumber>
    </recommendedName>
</protein>
<comment type="caution">
    <text evidence="9">The sequence shown here is derived from an EMBL/GenBank/DDBJ whole genome shotgun (WGS) entry which is preliminary data.</text>
</comment>
<dbReference type="CDD" id="cd02021">
    <property type="entry name" value="GntK"/>
    <property type="match status" value="1"/>
</dbReference>
<evidence type="ECO:0000256" key="7">
    <source>
        <dbReference type="ARBA" id="ARBA00048090"/>
    </source>
</evidence>
<dbReference type="InterPro" id="IPR027417">
    <property type="entry name" value="P-loop_NTPase"/>
</dbReference>
<dbReference type="STRING" id="147828.A0A4V3SD04"/>
<keyword evidence="6 8" id="KW-0067">ATP-binding</keyword>
<proteinExistence type="inferred from homology"/>
<comment type="similarity">
    <text evidence="2 8">Belongs to the gluconokinase GntK/GntV family.</text>
</comment>
<keyword evidence="10" id="KW-1185">Reference proteome</keyword>
<keyword evidence="3 8" id="KW-0808">Transferase</keyword>
<dbReference type="Proteomes" id="UP000308267">
    <property type="component" value="Unassembled WGS sequence"/>
</dbReference>
<evidence type="ECO:0000256" key="2">
    <source>
        <dbReference type="ARBA" id="ARBA00008420"/>
    </source>
</evidence>